<sequence length="40" mass="4466">MLSDFTSDEEQTITQVMPEVSEAILCLLTEGLATAMNRYN</sequence>
<evidence type="ECO:0008006" key="2">
    <source>
        <dbReference type="Google" id="ProtNLM"/>
    </source>
</evidence>
<name>X1VAS1_9ZZZZ</name>
<reference evidence="1" key="1">
    <citation type="journal article" date="2014" name="Front. Microbiol.">
        <title>High frequency of phylogenetically diverse reductive dehalogenase-homologous genes in deep subseafloor sedimentary metagenomes.</title>
        <authorList>
            <person name="Kawai M."/>
            <person name="Futagami T."/>
            <person name="Toyoda A."/>
            <person name="Takaki Y."/>
            <person name="Nishi S."/>
            <person name="Hori S."/>
            <person name="Arai W."/>
            <person name="Tsubouchi T."/>
            <person name="Morono Y."/>
            <person name="Uchiyama I."/>
            <person name="Ito T."/>
            <person name="Fujiyama A."/>
            <person name="Inagaki F."/>
            <person name="Takami H."/>
        </authorList>
    </citation>
    <scope>NUCLEOTIDE SEQUENCE</scope>
    <source>
        <strain evidence="1">Expedition CK06-06</strain>
    </source>
</reference>
<gene>
    <name evidence="1" type="ORF">S12H4_41930</name>
</gene>
<proteinExistence type="predicted"/>
<dbReference type="AlphaFoldDB" id="X1VAS1"/>
<evidence type="ECO:0000313" key="1">
    <source>
        <dbReference type="EMBL" id="GAJ10401.1"/>
    </source>
</evidence>
<dbReference type="EMBL" id="BARW01025605">
    <property type="protein sequence ID" value="GAJ10401.1"/>
    <property type="molecule type" value="Genomic_DNA"/>
</dbReference>
<organism evidence="1">
    <name type="scientific">marine sediment metagenome</name>
    <dbReference type="NCBI Taxonomy" id="412755"/>
    <lineage>
        <taxon>unclassified sequences</taxon>
        <taxon>metagenomes</taxon>
        <taxon>ecological metagenomes</taxon>
    </lineage>
</organism>
<comment type="caution">
    <text evidence="1">The sequence shown here is derived from an EMBL/GenBank/DDBJ whole genome shotgun (WGS) entry which is preliminary data.</text>
</comment>
<accession>X1VAS1</accession>
<protein>
    <recommendedName>
        <fullName evidence="2">Peptidyl-tRNA hydrolase</fullName>
    </recommendedName>
</protein>